<evidence type="ECO:0000259" key="1">
    <source>
        <dbReference type="Pfam" id="PF01402"/>
    </source>
</evidence>
<protein>
    <submittedName>
        <fullName evidence="2">Ribbon-helix-helix protein, CopG family</fullName>
    </submittedName>
</protein>
<dbReference type="EMBL" id="WWCP01000028">
    <property type="protein sequence ID" value="MYM84130.1"/>
    <property type="molecule type" value="Genomic_DNA"/>
</dbReference>
<proteinExistence type="predicted"/>
<sequence length="75" mass="8245">MDAKKRPITVRLSLDMSPEANDLLERLASANGTTKSQILRRAVALYHVAHEATVSGKRIGVIDKDRNVVTEFVGL</sequence>
<dbReference type="Pfam" id="PF01402">
    <property type="entry name" value="RHH_1"/>
    <property type="match status" value="1"/>
</dbReference>
<dbReference type="Proteomes" id="UP000474565">
    <property type="component" value="Unassembled WGS sequence"/>
</dbReference>
<evidence type="ECO:0000313" key="2">
    <source>
        <dbReference type="EMBL" id="MYM84130.1"/>
    </source>
</evidence>
<comment type="caution">
    <text evidence="2">The sequence shown here is derived from an EMBL/GenBank/DDBJ whole genome shotgun (WGS) entry which is preliminary data.</text>
</comment>
<dbReference type="GO" id="GO:0006355">
    <property type="term" value="P:regulation of DNA-templated transcription"/>
    <property type="evidence" value="ECO:0007669"/>
    <property type="project" value="InterPro"/>
</dbReference>
<reference evidence="2 3" key="1">
    <citation type="submission" date="2019-12" db="EMBL/GenBank/DDBJ databases">
        <title>Novel species isolated from a subtropical stream in China.</title>
        <authorList>
            <person name="Lu H."/>
        </authorList>
    </citation>
    <scope>NUCLEOTIDE SEQUENCE [LARGE SCALE GENOMIC DNA]</scope>
    <source>
        <strain evidence="2 3">FT50W</strain>
    </source>
</reference>
<accession>A0A6L8MLR3</accession>
<dbReference type="AlphaFoldDB" id="A0A6L8MLR3"/>
<feature type="domain" description="Ribbon-helix-helix protein CopG" evidence="1">
    <location>
        <begin position="10"/>
        <end position="47"/>
    </location>
</feature>
<dbReference type="RefSeq" id="WP_161020730.1">
    <property type="nucleotide sequence ID" value="NZ_WWCP01000028.1"/>
</dbReference>
<organism evidence="2 3">
    <name type="scientific">Duganella lactea</name>
    <dbReference type="NCBI Taxonomy" id="2692173"/>
    <lineage>
        <taxon>Bacteria</taxon>
        <taxon>Pseudomonadati</taxon>
        <taxon>Pseudomonadota</taxon>
        <taxon>Betaproteobacteria</taxon>
        <taxon>Burkholderiales</taxon>
        <taxon>Oxalobacteraceae</taxon>
        <taxon>Telluria group</taxon>
        <taxon>Duganella</taxon>
    </lineage>
</organism>
<dbReference type="InterPro" id="IPR002145">
    <property type="entry name" value="CopG"/>
</dbReference>
<gene>
    <name evidence="2" type="ORF">GTP44_19520</name>
</gene>
<evidence type="ECO:0000313" key="3">
    <source>
        <dbReference type="Proteomes" id="UP000474565"/>
    </source>
</evidence>
<name>A0A6L8MLR3_9BURK</name>